<protein>
    <submittedName>
        <fullName evidence="2">Uncharacterized protein</fullName>
    </submittedName>
</protein>
<name>A0A7G9W262_9CAUD</name>
<proteinExistence type="predicted"/>
<accession>A0A7G9W262</accession>
<organism evidence="2 3">
    <name type="scientific">Arthrobacter phage Tweety19</name>
    <dbReference type="NCBI Taxonomy" id="2768133"/>
    <lineage>
        <taxon>Viruses</taxon>
        <taxon>Duplodnaviria</taxon>
        <taxon>Heunggongvirae</taxon>
        <taxon>Uroviricota</taxon>
        <taxon>Caudoviricetes</taxon>
        <taxon>Casidaviridae</taxon>
        <taxon>Galvastonvirus</taxon>
        <taxon>Galvastonvirus tweety19</taxon>
    </lineage>
</organism>
<dbReference type="KEGG" id="vg:77954851"/>
<dbReference type="GeneID" id="77954851"/>
<feature type="region of interest" description="Disordered" evidence="1">
    <location>
        <begin position="41"/>
        <end position="61"/>
    </location>
</feature>
<evidence type="ECO:0000313" key="3">
    <source>
        <dbReference type="Proteomes" id="UP000516204"/>
    </source>
</evidence>
<gene>
    <name evidence="2" type="primary">66</name>
    <name evidence="2" type="ORF">SEA_TWEETY19_66</name>
</gene>
<dbReference type="EMBL" id="MT897906">
    <property type="protein sequence ID" value="QNO12725.1"/>
    <property type="molecule type" value="Genomic_DNA"/>
</dbReference>
<reference evidence="3" key="1">
    <citation type="submission" date="2020-08" db="EMBL/GenBank/DDBJ databases">
        <authorList>
            <person name="Hillin M.J."/>
            <person name="Beth T.W."/>
            <person name="Collman T.N."/>
            <person name="Davis R.E."/>
            <person name="Dobesh B.I."/>
            <person name="Johnson A.L."/>
            <person name="Lewis B.M."/>
            <person name="Suarez T.R."/>
            <person name="Villa E.C."/>
            <person name="Walker J.R."/>
            <person name="Labonte J.M."/>
            <person name="Butela K.A."/>
            <person name="Garlena R.A."/>
            <person name="Russell D.A."/>
            <person name="Pope W.H."/>
            <person name="Jacobs-Sera D."/>
            <person name="Hatfull G.F."/>
        </authorList>
    </citation>
    <scope>NUCLEOTIDE SEQUENCE [LARGE SCALE GENOMIC DNA]</scope>
</reference>
<sequence>MLPEEPVCTCLSRPIPGLPVRMRKILVIDPFCQIPVHKIRGSYEGPEPEYEKQEGASGTTE</sequence>
<dbReference type="Proteomes" id="UP000516204">
    <property type="component" value="Segment"/>
</dbReference>
<dbReference type="RefSeq" id="YP_010678456.1">
    <property type="nucleotide sequence ID" value="NC_071035.1"/>
</dbReference>
<evidence type="ECO:0000313" key="2">
    <source>
        <dbReference type="EMBL" id="QNO12725.1"/>
    </source>
</evidence>
<evidence type="ECO:0000256" key="1">
    <source>
        <dbReference type="SAM" id="MobiDB-lite"/>
    </source>
</evidence>
<keyword evidence="3" id="KW-1185">Reference proteome</keyword>